<accession>A0A2S0L5E6</accession>
<reference evidence="3" key="1">
    <citation type="submission" date="2018-02" db="EMBL/GenBank/DDBJ databases">
        <authorList>
            <person name="Holder M.E."/>
            <person name="Ajami N.J."/>
            <person name="Petrosino J.F."/>
        </authorList>
    </citation>
    <scope>NUCLEOTIDE SEQUENCE [LARGE SCALE GENOMIC DNA]</scope>
    <source>
        <strain evidence="3">CCUG 47132</strain>
    </source>
</reference>
<evidence type="ECO:0000313" key="3">
    <source>
        <dbReference type="Proteomes" id="UP000237883"/>
    </source>
</evidence>
<sequence>MNKSKILVDMHLHTTASDGSFSPSEVVQKVKSSGVKVFSLTDHDTTAGVHEVEDDIPEGMEFFKGIEFSCKAGDIKCHILGYSYDDNHPDFMKALAAAEAKREDKLAIRIEHLREVDGIELTADEIAELEAIPSAGKPHIANILMRRGIPGTRTEVINRYLEFGVESRIPAELAIGAIKSSGGVAIWAHPLGGENEIHMNREELEEKLGVLQGIGIEGLECFYSRYDEDEIAMLLDIAESRGLLVSGGSDFHGKNKNVEIGELGVSKRPVFDSDLSLIAELRRRKR</sequence>
<evidence type="ECO:0000313" key="2">
    <source>
        <dbReference type="EMBL" id="AVM48512.1"/>
    </source>
</evidence>
<dbReference type="InterPro" id="IPR016195">
    <property type="entry name" value="Pol/histidinol_Pase-like"/>
</dbReference>
<dbReference type="GeneID" id="78391909"/>
<dbReference type="InterPro" id="IPR052018">
    <property type="entry name" value="PHP_domain"/>
</dbReference>
<name>A0A2S0L5E6_9FIRM</name>
<dbReference type="AlphaFoldDB" id="A0A2S0L5E6"/>
<dbReference type="CDD" id="cd07438">
    <property type="entry name" value="PHP_HisPPase_AMP"/>
    <property type="match status" value="1"/>
</dbReference>
<dbReference type="PANTHER" id="PTHR42924:SF3">
    <property type="entry name" value="POLYMERASE_HISTIDINOL PHOSPHATASE N-TERMINAL DOMAIN-CONTAINING PROTEIN"/>
    <property type="match status" value="1"/>
</dbReference>
<dbReference type="SMART" id="SM00481">
    <property type="entry name" value="POLIIIAc"/>
    <property type="match status" value="1"/>
</dbReference>
<dbReference type="InterPro" id="IPR004013">
    <property type="entry name" value="PHP_dom"/>
</dbReference>
<dbReference type="Gene3D" id="3.20.20.140">
    <property type="entry name" value="Metal-dependent hydrolases"/>
    <property type="match status" value="1"/>
</dbReference>
<dbReference type="InterPro" id="IPR003141">
    <property type="entry name" value="Pol/His_phosphatase_N"/>
</dbReference>
<dbReference type="Gene3D" id="1.10.150.650">
    <property type="match status" value="1"/>
</dbReference>
<dbReference type="GO" id="GO:0035312">
    <property type="term" value="F:5'-3' DNA exonuclease activity"/>
    <property type="evidence" value="ECO:0007669"/>
    <property type="project" value="TreeGrafter"/>
</dbReference>
<dbReference type="EMBL" id="CP027228">
    <property type="protein sequence ID" value="AVM48512.1"/>
    <property type="molecule type" value="Genomic_DNA"/>
</dbReference>
<gene>
    <name evidence="2" type="ORF">C5Q96_06490</name>
</gene>
<dbReference type="PANTHER" id="PTHR42924">
    <property type="entry name" value="EXONUCLEASE"/>
    <property type="match status" value="1"/>
</dbReference>
<dbReference type="GO" id="GO:0004534">
    <property type="term" value="F:5'-3' RNA exonuclease activity"/>
    <property type="evidence" value="ECO:0007669"/>
    <property type="project" value="TreeGrafter"/>
</dbReference>
<dbReference type="Pfam" id="PF02811">
    <property type="entry name" value="PHP"/>
    <property type="match status" value="1"/>
</dbReference>
<organism evidence="2 3">
    <name type="scientific">Mogibacterium diversum</name>
    <dbReference type="NCBI Taxonomy" id="114527"/>
    <lineage>
        <taxon>Bacteria</taxon>
        <taxon>Bacillati</taxon>
        <taxon>Bacillota</taxon>
        <taxon>Clostridia</taxon>
        <taxon>Peptostreptococcales</taxon>
        <taxon>Anaerovoracaceae</taxon>
        <taxon>Mogibacterium</taxon>
    </lineage>
</organism>
<dbReference type="Proteomes" id="UP000237883">
    <property type="component" value="Chromosome"/>
</dbReference>
<protein>
    <recommendedName>
        <fullName evidence="1">Polymerase/histidinol phosphatase N-terminal domain-containing protein</fullName>
    </recommendedName>
</protein>
<proteinExistence type="predicted"/>
<feature type="domain" description="Polymerase/histidinol phosphatase N-terminal" evidence="1">
    <location>
        <begin position="8"/>
        <end position="72"/>
    </location>
</feature>
<evidence type="ECO:0000259" key="1">
    <source>
        <dbReference type="SMART" id="SM00481"/>
    </source>
</evidence>
<dbReference type="SUPFAM" id="SSF89550">
    <property type="entry name" value="PHP domain-like"/>
    <property type="match status" value="1"/>
</dbReference>
<dbReference type="OrthoDB" id="9804333at2"/>
<keyword evidence="3" id="KW-1185">Reference proteome</keyword>
<dbReference type="KEGG" id="mdv:C5Q96_06490"/>
<dbReference type="RefSeq" id="WP_106057567.1">
    <property type="nucleotide sequence ID" value="NZ_CP027228.1"/>
</dbReference>